<keyword evidence="2" id="KW-1185">Reference proteome</keyword>
<dbReference type="OrthoDB" id="55954at2759"/>
<evidence type="ECO:0000313" key="1">
    <source>
        <dbReference type="EMBL" id="KAG7356868.1"/>
    </source>
</evidence>
<comment type="caution">
    <text evidence="1">The sequence shown here is derived from an EMBL/GenBank/DDBJ whole genome shotgun (WGS) entry which is preliminary data.</text>
</comment>
<name>A0A9K3L8Q4_9STRA</name>
<reference evidence="1" key="2">
    <citation type="submission" date="2021-04" db="EMBL/GenBank/DDBJ databases">
        <authorList>
            <person name="Podell S."/>
        </authorList>
    </citation>
    <scope>NUCLEOTIDE SEQUENCE</scope>
    <source>
        <strain evidence="1">Hildebrandi</strain>
    </source>
</reference>
<proteinExistence type="predicted"/>
<dbReference type="Proteomes" id="UP000693970">
    <property type="component" value="Unassembled WGS sequence"/>
</dbReference>
<dbReference type="EMBL" id="JAGRRH010000015">
    <property type="protein sequence ID" value="KAG7356868.1"/>
    <property type="molecule type" value="Genomic_DNA"/>
</dbReference>
<sequence>MKRRDGALMGPERIISSRRGNGRRWTNNSYFRSRQCQNWLFLSVAALLVIVLVHDFEFVGNVVRTKDFLSSGSTQIKSMFSFDKKDSEHSNQYLCEFLLDNPNRFNGTYDATTFTGNPTNYYDLDCGYDYGASRLGNFLTRWYLTRMIAAKAGVVLSGSCRSASSVFRWMSTDNVDPLDTIALMEEQTGFRGIQNSWQDTCMVCTSNETKTRDMCVFPHGNNNPRIGFSNVIPLIQNDMESLSKGVMNNPDNHLFMVDDIAIHMRVGDIGKISSGRYGLIPFRIYQKYIPKGFNGSIGIITAPFDQSRGRRPNDPTLNEAVVTSAKEYLQQAFSDATVTIRNSPKETHALVFARLLLSKTLLFCAPSSYCLIPALGRSQAVGETIVVQSPLFGPIPGWLGDIKSASSDRNYSFRYVSEPMITSTVLRNLSLPEILSRLQESSEITNNP</sequence>
<gene>
    <name evidence="1" type="ORF">IV203_001555</name>
</gene>
<reference evidence="1" key="1">
    <citation type="journal article" date="2021" name="Sci. Rep.">
        <title>Diploid genomic architecture of Nitzschia inconspicua, an elite biomass production diatom.</title>
        <authorList>
            <person name="Oliver A."/>
            <person name="Podell S."/>
            <person name="Pinowska A."/>
            <person name="Traller J.C."/>
            <person name="Smith S.R."/>
            <person name="McClure R."/>
            <person name="Beliaev A."/>
            <person name="Bohutskyi P."/>
            <person name="Hill E.A."/>
            <person name="Rabines A."/>
            <person name="Zheng H."/>
            <person name="Allen L.Z."/>
            <person name="Kuo A."/>
            <person name="Grigoriev I.V."/>
            <person name="Allen A.E."/>
            <person name="Hazlebeck D."/>
            <person name="Allen E.E."/>
        </authorList>
    </citation>
    <scope>NUCLEOTIDE SEQUENCE</scope>
    <source>
        <strain evidence="1">Hildebrandi</strain>
    </source>
</reference>
<evidence type="ECO:0000313" key="2">
    <source>
        <dbReference type="Proteomes" id="UP000693970"/>
    </source>
</evidence>
<accession>A0A9K3L8Q4</accession>
<organism evidence="1 2">
    <name type="scientific">Nitzschia inconspicua</name>
    <dbReference type="NCBI Taxonomy" id="303405"/>
    <lineage>
        <taxon>Eukaryota</taxon>
        <taxon>Sar</taxon>
        <taxon>Stramenopiles</taxon>
        <taxon>Ochrophyta</taxon>
        <taxon>Bacillariophyta</taxon>
        <taxon>Bacillariophyceae</taxon>
        <taxon>Bacillariophycidae</taxon>
        <taxon>Bacillariales</taxon>
        <taxon>Bacillariaceae</taxon>
        <taxon>Nitzschia</taxon>
    </lineage>
</organism>
<protein>
    <submittedName>
        <fullName evidence="1">Uncharacterized protein</fullName>
    </submittedName>
</protein>
<dbReference type="AlphaFoldDB" id="A0A9K3L8Q4"/>